<keyword evidence="7" id="KW-1185">Reference proteome</keyword>
<evidence type="ECO:0000256" key="3">
    <source>
        <dbReference type="SAM" id="Phobius"/>
    </source>
</evidence>
<dbReference type="AlphaFoldDB" id="A0A1D2LTR3"/>
<evidence type="ECO:0000256" key="1">
    <source>
        <dbReference type="ARBA" id="ARBA00022737"/>
    </source>
</evidence>
<feature type="region of interest" description="Disordered" evidence="2">
    <location>
        <begin position="405"/>
        <end position="432"/>
    </location>
</feature>
<accession>A0A1D2LTR3</accession>
<feature type="domain" description="MucBP" evidence="5">
    <location>
        <begin position="280"/>
        <end position="333"/>
    </location>
</feature>
<feature type="chain" id="PRO_5030026279" description="MucBP domain-containing protein" evidence="4">
    <location>
        <begin position="30"/>
        <end position="471"/>
    </location>
</feature>
<keyword evidence="3" id="KW-0812">Transmembrane</keyword>
<dbReference type="Gene3D" id="3.10.20.320">
    <property type="entry name" value="Putative peptidoglycan bound protein (lpxtg motif)"/>
    <property type="match status" value="4"/>
</dbReference>
<feature type="domain" description="MucBP" evidence="5">
    <location>
        <begin position="346"/>
        <end position="405"/>
    </location>
</feature>
<feature type="domain" description="MucBP" evidence="5">
    <location>
        <begin position="136"/>
        <end position="195"/>
    </location>
</feature>
<name>A0A1D2LTR3_BROTH</name>
<feature type="domain" description="MucBP" evidence="5">
    <location>
        <begin position="213"/>
        <end position="265"/>
    </location>
</feature>
<evidence type="ECO:0000259" key="5">
    <source>
        <dbReference type="Pfam" id="PF06458"/>
    </source>
</evidence>
<dbReference type="STRING" id="2756.BFR44_01570"/>
<evidence type="ECO:0000256" key="2">
    <source>
        <dbReference type="SAM" id="MobiDB-lite"/>
    </source>
</evidence>
<feature type="transmembrane region" description="Helical" evidence="3">
    <location>
        <begin position="441"/>
        <end position="462"/>
    </location>
</feature>
<feature type="signal peptide" evidence="4">
    <location>
        <begin position="1"/>
        <end position="29"/>
    </location>
</feature>
<evidence type="ECO:0000313" key="6">
    <source>
        <dbReference type="EMBL" id="ATF25259.1"/>
    </source>
</evidence>
<dbReference type="RefSeq" id="WP_069126586.1">
    <property type="nucleotide sequence ID" value="NZ_CP023483.1"/>
</dbReference>
<feature type="region of interest" description="Disordered" evidence="2">
    <location>
        <begin position="33"/>
        <end position="53"/>
    </location>
</feature>
<keyword evidence="1" id="KW-0677">Repeat</keyword>
<dbReference type="KEGG" id="bths:CNY62_02010"/>
<feature type="domain" description="MucBP" evidence="5">
    <location>
        <begin position="66"/>
        <end position="117"/>
    </location>
</feature>
<evidence type="ECO:0000256" key="4">
    <source>
        <dbReference type="SAM" id="SignalP"/>
    </source>
</evidence>
<organism evidence="6 7">
    <name type="scientific">Brochothrix thermosphacta</name>
    <name type="common">Microbacterium thermosphactum</name>
    <dbReference type="NCBI Taxonomy" id="2756"/>
    <lineage>
        <taxon>Bacteria</taxon>
        <taxon>Bacillati</taxon>
        <taxon>Bacillota</taxon>
        <taxon>Bacilli</taxon>
        <taxon>Bacillales</taxon>
        <taxon>Listeriaceae</taxon>
        <taxon>Brochothrix</taxon>
    </lineage>
</organism>
<dbReference type="Proteomes" id="UP000243591">
    <property type="component" value="Chromosome"/>
</dbReference>
<dbReference type="InterPro" id="IPR009459">
    <property type="entry name" value="MucBP_dom"/>
</dbReference>
<keyword evidence="3" id="KW-0472">Membrane</keyword>
<dbReference type="NCBIfam" id="TIGR01167">
    <property type="entry name" value="LPXTG_anchor"/>
    <property type="match status" value="1"/>
</dbReference>
<dbReference type="OrthoDB" id="2366314at2"/>
<protein>
    <recommendedName>
        <fullName evidence="5">MucBP domain-containing protein</fullName>
    </recommendedName>
</protein>
<proteinExistence type="predicted"/>
<dbReference type="Pfam" id="PF06458">
    <property type="entry name" value="MucBP"/>
    <property type="match status" value="5"/>
</dbReference>
<keyword evidence="3" id="KW-1133">Transmembrane helix</keyword>
<reference evidence="6 7" key="1">
    <citation type="submission" date="2017-09" db="EMBL/GenBank/DDBJ databases">
        <title>Complete Genome Sequences of Two Strains of the Meat Spoilage Bacterium Brochothrix thermosphacta Isolated from Ground Chicken.</title>
        <authorList>
            <person name="Paoli G.C."/>
            <person name="Wijey C."/>
            <person name="Chen C.-Y."/>
            <person name="Nguyen L."/>
            <person name="Yan X."/>
            <person name="Irwin P.L."/>
        </authorList>
    </citation>
    <scope>NUCLEOTIDE SEQUENCE [LARGE SCALE GENOMIC DNA]</scope>
    <source>
        <strain evidence="6 7">BI</strain>
    </source>
</reference>
<gene>
    <name evidence="6" type="ORF">CNY62_02010</name>
</gene>
<keyword evidence="4" id="KW-0732">Signal</keyword>
<dbReference type="EMBL" id="CP023483">
    <property type="protein sequence ID" value="ATF25259.1"/>
    <property type="molecule type" value="Genomic_DNA"/>
</dbReference>
<evidence type="ECO:0000313" key="7">
    <source>
        <dbReference type="Proteomes" id="UP000243591"/>
    </source>
</evidence>
<sequence>MKMKKHITTLLSLLLLSGLFLTNHITVTASPSKENITTQSLEKSNNQSNASADTEKTTVITRFYCDNVEIAESVTLTGKKGEHYQTAPKEIPGYYLIDKKNKNGTFEYLSTEIIYSYSKKPVTGKETGTVITIFSSNGKEIAERITQTGLIGEPYSTDPSDANILGDINYLIPEYYNSKANGFFSAKTEVVEFHYYPLPSQSSITTKFLSGNVEIASPVIQKLERDKKYQTTAKVIPGYTLSTQMPHNASGIVPNKDIEVVYNYTKNPTTGTVITHFLEGDTKLADSIKITGNIGEKYQTSPKNITGYSLRKTAVVGSQGSFAEGTIDVTYNYIKNVQIAQGTVTTYYQADGIEIAAPTTQSGKRGTAYQTSPKDITGYILTNDHPKNARGQYTDKSQKVIYHYKKTPEQQQKITPSNKDRQSTENTVAKNTLPKTGEMSAVFPVTLGVIILTALALFLLLVKLTKPHTFK</sequence>